<gene>
    <name evidence="2" type="ORF">ECRASSUSDP1_LOCUS14894</name>
</gene>
<organism evidence="2 3">
    <name type="scientific">Euplotes crassus</name>
    <dbReference type="NCBI Taxonomy" id="5936"/>
    <lineage>
        <taxon>Eukaryota</taxon>
        <taxon>Sar</taxon>
        <taxon>Alveolata</taxon>
        <taxon>Ciliophora</taxon>
        <taxon>Intramacronucleata</taxon>
        <taxon>Spirotrichea</taxon>
        <taxon>Hypotrichia</taxon>
        <taxon>Euplotida</taxon>
        <taxon>Euplotidae</taxon>
        <taxon>Moneuplotes</taxon>
    </lineage>
</organism>
<evidence type="ECO:0000313" key="3">
    <source>
        <dbReference type="Proteomes" id="UP001295684"/>
    </source>
</evidence>
<feature type="region of interest" description="Disordered" evidence="1">
    <location>
        <begin position="24"/>
        <end position="49"/>
    </location>
</feature>
<reference evidence="2" key="1">
    <citation type="submission" date="2023-07" db="EMBL/GenBank/DDBJ databases">
        <authorList>
            <consortium name="AG Swart"/>
            <person name="Singh M."/>
            <person name="Singh A."/>
            <person name="Seah K."/>
            <person name="Emmerich C."/>
        </authorList>
    </citation>
    <scope>NUCLEOTIDE SEQUENCE</scope>
    <source>
        <strain evidence="2">DP1</strain>
    </source>
</reference>
<keyword evidence="3" id="KW-1185">Reference proteome</keyword>
<evidence type="ECO:0000313" key="2">
    <source>
        <dbReference type="EMBL" id="CAI2373548.1"/>
    </source>
</evidence>
<accession>A0AAD1XIU8</accession>
<protein>
    <submittedName>
        <fullName evidence="2">Uncharacterized protein</fullName>
    </submittedName>
</protein>
<dbReference type="EMBL" id="CAMPGE010014899">
    <property type="protein sequence ID" value="CAI2373548.1"/>
    <property type="molecule type" value="Genomic_DNA"/>
</dbReference>
<dbReference type="Proteomes" id="UP001295684">
    <property type="component" value="Unassembled WGS sequence"/>
</dbReference>
<name>A0AAD1XIU8_EUPCR</name>
<evidence type="ECO:0000256" key="1">
    <source>
        <dbReference type="SAM" id="MobiDB-lite"/>
    </source>
</evidence>
<proteinExistence type="predicted"/>
<dbReference type="AlphaFoldDB" id="A0AAD1XIU8"/>
<sequence>MSIIPHRPPDTPLMQFYSTGKYSKPISERKFKPSAAEPGPAARMSERNLQPHDEINVKAINQSKFSKRHYRPDNYVKLEKEANRIDMRQTDSNLTLNKVHNMKRDIEINRKNLANNFGEPLNQFNVARNVQKSEFEKLRSEQLNSKRSSSGMIRTSRGKEIAEAMLRRTNDENGYYNNTKHLFMTKKRNSGQYQNTIPDYLRILEKPQNNADPSKAKGFNGTMTIVSRNQGWITVTPKNQNRKKPVEKFGVSGDAAKTSKLTPNWMHCQYPKNTTDPMQAGVISEHNMRLEKKRVYLVPKEKPQNIWKELDPETTQHLHENHRNIINQAQSTNMGNTMNWRENMAKQRFDKKVAGKIGSYHG</sequence>
<comment type="caution">
    <text evidence="2">The sequence shown here is derived from an EMBL/GenBank/DDBJ whole genome shotgun (WGS) entry which is preliminary data.</text>
</comment>